<dbReference type="SUPFAM" id="SSF56784">
    <property type="entry name" value="HAD-like"/>
    <property type="match status" value="1"/>
</dbReference>
<dbReference type="Gene3D" id="3.40.50.1000">
    <property type="entry name" value="HAD superfamily/HAD-like"/>
    <property type="match status" value="1"/>
</dbReference>
<dbReference type="InterPro" id="IPR006385">
    <property type="entry name" value="HAD_hydro_SerB1"/>
</dbReference>
<dbReference type="InterPro" id="IPR036412">
    <property type="entry name" value="HAD-like_sf"/>
</dbReference>
<evidence type="ECO:0000313" key="2">
    <source>
        <dbReference type="Proteomes" id="UP000002770"/>
    </source>
</evidence>
<accession>G9EU14</accession>
<gene>
    <name evidence="1" type="ORF">LDG_8803</name>
</gene>
<dbReference type="Gene3D" id="1.20.1440.100">
    <property type="entry name" value="SG protein - dephosphorylation function"/>
    <property type="match status" value="1"/>
</dbReference>
<evidence type="ECO:0000313" key="1">
    <source>
        <dbReference type="EMBL" id="EHL29365.1"/>
    </source>
</evidence>
<dbReference type="Pfam" id="PF12710">
    <property type="entry name" value="HAD"/>
    <property type="match status" value="1"/>
</dbReference>
<name>G9EU14_9GAMM</name>
<dbReference type="HOGENOM" id="CLU_052657_2_1_6"/>
<dbReference type="GO" id="GO:0016787">
    <property type="term" value="F:hydrolase activity"/>
    <property type="evidence" value="ECO:0007669"/>
    <property type="project" value="UniProtKB-KW"/>
</dbReference>
<sequence length="203" mass="23174">MQNKIDDFQTIALFDFDGTITTKSTTTPFLKFISGPTFFLKLLPKLPNLVGYQIHLTDLHQLNTSIAQTFFKGLSREFLYEEGEKFSTQIIPSLVKNTAYKRIKWHKEQGHYCILATAAFNIYIDYWAKMNGFDDLVSTKICFNTQGLATGNLDGQSCYGAEKLKRVLELIGTQSRLIYAYGDSSGDKAILDYATYPYYKIFK</sequence>
<keyword evidence="1" id="KW-0378">Hydrolase</keyword>
<proteinExistence type="predicted"/>
<organism evidence="1 2">
    <name type="scientific">Legionella drancourtii LLAP12</name>
    <dbReference type="NCBI Taxonomy" id="658187"/>
    <lineage>
        <taxon>Bacteria</taxon>
        <taxon>Pseudomonadati</taxon>
        <taxon>Pseudomonadota</taxon>
        <taxon>Gammaproteobacteria</taxon>
        <taxon>Legionellales</taxon>
        <taxon>Legionellaceae</taxon>
        <taxon>Legionella</taxon>
    </lineage>
</organism>
<dbReference type="Proteomes" id="UP000002770">
    <property type="component" value="Unassembled WGS sequence"/>
</dbReference>
<dbReference type="OrthoDB" id="9784466at2"/>
<dbReference type="AlphaFoldDB" id="G9EU14"/>
<dbReference type="InParanoid" id="G9EU14"/>
<protein>
    <submittedName>
        <fullName evidence="1">Putative HAD family hydrolase</fullName>
    </submittedName>
</protein>
<dbReference type="RefSeq" id="WP_006872668.1">
    <property type="nucleotide sequence ID" value="NZ_JH413848.1"/>
</dbReference>
<dbReference type="eggNOG" id="COG0560">
    <property type="taxonomic scope" value="Bacteria"/>
</dbReference>
<reference evidence="1 2" key="1">
    <citation type="journal article" date="2011" name="BMC Genomics">
        <title>Insight into cross-talk between intra-amoebal pathogens.</title>
        <authorList>
            <person name="Gimenez G."/>
            <person name="Bertelli C."/>
            <person name="Moliner C."/>
            <person name="Robert C."/>
            <person name="Raoult D."/>
            <person name="Fournier P.E."/>
            <person name="Greub G."/>
        </authorList>
    </citation>
    <scope>NUCLEOTIDE SEQUENCE [LARGE SCALE GENOMIC DNA]</scope>
    <source>
        <strain evidence="1 2">LLAP12</strain>
    </source>
</reference>
<dbReference type="NCBIfam" id="TIGR01488">
    <property type="entry name" value="HAD-SF-IB"/>
    <property type="match status" value="1"/>
</dbReference>
<dbReference type="STRING" id="658187.LDG_8803"/>
<keyword evidence="2" id="KW-1185">Reference proteome</keyword>
<dbReference type="EMBL" id="JH413848">
    <property type="protein sequence ID" value="EHL29365.1"/>
    <property type="molecule type" value="Genomic_DNA"/>
</dbReference>
<dbReference type="InterPro" id="IPR023214">
    <property type="entry name" value="HAD_sf"/>
</dbReference>
<dbReference type="NCBIfam" id="TIGR01490">
    <property type="entry name" value="HAD-SF-IB-hyp1"/>
    <property type="match status" value="1"/>
</dbReference>